<keyword evidence="3" id="KW-0378">Hydrolase</keyword>
<dbReference type="OrthoDB" id="269496at2759"/>
<evidence type="ECO:0000259" key="2">
    <source>
        <dbReference type="Pfam" id="PF00857"/>
    </source>
</evidence>
<evidence type="ECO:0000313" key="4">
    <source>
        <dbReference type="Proteomes" id="UP000027361"/>
    </source>
</evidence>
<dbReference type="InterPro" id="IPR000868">
    <property type="entry name" value="Isochorismatase-like_dom"/>
</dbReference>
<dbReference type="Pfam" id="PF00857">
    <property type="entry name" value="Isochorismatase"/>
    <property type="match status" value="1"/>
</dbReference>
<dbReference type="HOGENOM" id="CLU_066901_0_0_1"/>
<dbReference type="InParanoid" id="A0A066VMZ5"/>
<dbReference type="InterPro" id="IPR036380">
    <property type="entry name" value="Isochorismatase-like_sf"/>
</dbReference>
<reference evidence="3 4" key="1">
    <citation type="submission" date="2014-05" db="EMBL/GenBank/DDBJ databases">
        <title>Draft genome sequence of a rare smut relative, Tilletiaria anomala UBC 951.</title>
        <authorList>
            <consortium name="DOE Joint Genome Institute"/>
            <person name="Toome M."/>
            <person name="Kuo A."/>
            <person name="Henrissat B."/>
            <person name="Lipzen A."/>
            <person name="Tritt A."/>
            <person name="Yoshinaga Y."/>
            <person name="Zane M."/>
            <person name="Barry K."/>
            <person name="Grigoriev I.V."/>
            <person name="Spatafora J.W."/>
            <person name="Aimea M.C."/>
        </authorList>
    </citation>
    <scope>NUCLEOTIDE SEQUENCE [LARGE SCALE GENOMIC DNA]</scope>
    <source>
        <strain evidence="3 4">UBC 951</strain>
    </source>
</reference>
<dbReference type="RefSeq" id="XP_013241213.1">
    <property type="nucleotide sequence ID" value="XM_013385759.1"/>
</dbReference>
<sequence length="220" mass="23715">MAATAARIARIRPNNTAVFVCDMQERFRSAIWNFDHVTSAGVKLLKAAKVLELPVYTTEQNPKALGATVAPLANLISELPPELGGDPSPQFHPKTRFSMVLADGSTEKWLKAAKADGGIKDVIIFGIESHVCVLQTTLDLLEKGYGVHVLADGVSSCNQAEISIAIARMRDAGATIMTSESVLFQLLVDAVHPKFKAISALIKEEKETTKNVVSALLAKY</sequence>
<comment type="similarity">
    <text evidence="1">Belongs to the isochorismatase family.</text>
</comment>
<accession>A0A066VMZ5</accession>
<dbReference type="AlphaFoldDB" id="A0A066VMZ5"/>
<evidence type="ECO:0000313" key="3">
    <source>
        <dbReference type="EMBL" id="KDN39930.1"/>
    </source>
</evidence>
<dbReference type="GeneID" id="25262022"/>
<dbReference type="PANTHER" id="PTHR14119:SF3">
    <property type="entry name" value="ISOCHORISMATASE DOMAIN-CONTAINING PROTEIN 2"/>
    <property type="match status" value="1"/>
</dbReference>
<feature type="domain" description="Isochorismatase-like" evidence="2">
    <location>
        <begin position="16"/>
        <end position="180"/>
    </location>
</feature>
<name>A0A066VMZ5_TILAU</name>
<keyword evidence="4" id="KW-1185">Reference proteome</keyword>
<dbReference type="PANTHER" id="PTHR14119">
    <property type="entry name" value="HYDROLASE"/>
    <property type="match status" value="1"/>
</dbReference>
<dbReference type="STRING" id="1037660.A0A066VMZ5"/>
<gene>
    <name evidence="3" type="ORF">K437DRAFT_194678</name>
</gene>
<proteinExistence type="inferred from homology"/>
<dbReference type="GO" id="GO:0016787">
    <property type="term" value="F:hydrolase activity"/>
    <property type="evidence" value="ECO:0007669"/>
    <property type="project" value="UniProtKB-KW"/>
</dbReference>
<dbReference type="OMA" id="HVCVFQT"/>
<dbReference type="Proteomes" id="UP000027361">
    <property type="component" value="Unassembled WGS sequence"/>
</dbReference>
<evidence type="ECO:0000256" key="1">
    <source>
        <dbReference type="ARBA" id="ARBA00006336"/>
    </source>
</evidence>
<dbReference type="SUPFAM" id="SSF52499">
    <property type="entry name" value="Isochorismatase-like hydrolases"/>
    <property type="match status" value="1"/>
</dbReference>
<dbReference type="InterPro" id="IPR050993">
    <property type="entry name" value="Isochorismatase_domain"/>
</dbReference>
<comment type="caution">
    <text evidence="3">The sequence shown here is derived from an EMBL/GenBank/DDBJ whole genome shotgun (WGS) entry which is preliminary data.</text>
</comment>
<dbReference type="EMBL" id="JMSN01000098">
    <property type="protein sequence ID" value="KDN39930.1"/>
    <property type="molecule type" value="Genomic_DNA"/>
</dbReference>
<organism evidence="3 4">
    <name type="scientific">Tilletiaria anomala (strain ATCC 24038 / CBS 436.72 / UBC 951)</name>
    <dbReference type="NCBI Taxonomy" id="1037660"/>
    <lineage>
        <taxon>Eukaryota</taxon>
        <taxon>Fungi</taxon>
        <taxon>Dikarya</taxon>
        <taxon>Basidiomycota</taxon>
        <taxon>Ustilaginomycotina</taxon>
        <taxon>Exobasidiomycetes</taxon>
        <taxon>Georgefischeriales</taxon>
        <taxon>Tilletiariaceae</taxon>
        <taxon>Tilletiaria</taxon>
    </lineage>
</organism>
<dbReference type="Gene3D" id="3.40.50.850">
    <property type="entry name" value="Isochorismatase-like"/>
    <property type="match status" value="1"/>
</dbReference>
<protein>
    <submittedName>
        <fullName evidence="3">Isochorismatase hydrolase</fullName>
    </submittedName>
</protein>